<evidence type="ECO:0000259" key="4">
    <source>
        <dbReference type="Pfam" id="PF13629"/>
    </source>
</evidence>
<dbReference type="Pfam" id="PF00263">
    <property type="entry name" value="Secretin"/>
    <property type="match status" value="1"/>
</dbReference>
<reference evidence="5 6" key="1">
    <citation type="submission" date="2019-12" db="EMBL/GenBank/DDBJ databases">
        <title>Novel species isolated from a subtropical stream in China.</title>
        <authorList>
            <person name="Lu H."/>
        </authorList>
    </citation>
    <scope>NUCLEOTIDE SEQUENCE [LARGE SCALE GENOMIC DNA]</scope>
    <source>
        <strain evidence="5 6">DS3</strain>
    </source>
</reference>
<dbReference type="PANTHER" id="PTHR30332">
    <property type="entry name" value="PROBABLE GENERAL SECRETION PATHWAY PROTEIN D"/>
    <property type="match status" value="1"/>
</dbReference>
<name>A0A6N9HQI2_9BURK</name>
<gene>
    <name evidence="5" type="ORF">GTP41_26760</name>
</gene>
<dbReference type="RefSeq" id="WP_161028632.1">
    <property type="nucleotide sequence ID" value="NZ_WWCJ01000042.1"/>
</dbReference>
<feature type="signal peptide" evidence="2">
    <location>
        <begin position="1"/>
        <end position="26"/>
    </location>
</feature>
<evidence type="ECO:0000256" key="1">
    <source>
        <dbReference type="RuleBase" id="RU004003"/>
    </source>
</evidence>
<comment type="similarity">
    <text evidence="1">Belongs to the bacterial secretin family.</text>
</comment>
<dbReference type="Pfam" id="PF13629">
    <property type="entry name" value="T2SS-T3SS_pil_N"/>
    <property type="match status" value="1"/>
</dbReference>
<dbReference type="PANTHER" id="PTHR30332:SF17">
    <property type="entry name" value="TYPE IV PILIATION SYSTEM PROTEIN DR_0774-RELATED"/>
    <property type="match status" value="1"/>
</dbReference>
<feature type="domain" description="Type II/III secretion system secretin-like" evidence="3">
    <location>
        <begin position="257"/>
        <end position="421"/>
    </location>
</feature>
<accession>A0A6N9HQI2</accession>
<evidence type="ECO:0000256" key="2">
    <source>
        <dbReference type="SAM" id="SignalP"/>
    </source>
</evidence>
<feature type="domain" description="Pilus formation protein N-terminal" evidence="4">
    <location>
        <begin position="39"/>
        <end position="106"/>
    </location>
</feature>
<dbReference type="AlphaFoldDB" id="A0A6N9HQI2"/>
<keyword evidence="2" id="KW-0732">Signal</keyword>
<evidence type="ECO:0000313" key="6">
    <source>
        <dbReference type="Proteomes" id="UP000448575"/>
    </source>
</evidence>
<protein>
    <submittedName>
        <fullName evidence="5">Type II and III secretion system protein family protein</fullName>
    </submittedName>
</protein>
<comment type="caution">
    <text evidence="5">The sequence shown here is derived from an EMBL/GenBank/DDBJ whole genome shotgun (WGS) entry which is preliminary data.</text>
</comment>
<proteinExistence type="inferred from homology"/>
<sequence>MRPAPIRLLACASALAAGLLPAPAHSQSLRCGGAPAVPGKLALELGKSTLMRLPDPVSGRSIGNPHVLQATLVAPDTLYLVGADIGSTNLIVQGKGGACSVVEVSVGLDVAPLRASLAELLPQERAIKVSAAADAIALSGSVSDGATLAQVLDLAQAFVRQAPQPLAKREGGAAAPVQGPRLVNLLAVSAPQQVKLEVKVAEVSKTLLDKLEAGLSLRHASGSWSAMVLADFLSGMLGGRLRLGKSNGSSLTLDAERQDGQVRILAEPTVMAMSGQEGSFLAGGKVMVPVAQDNNRITLEEKEFGVGLKFTPTVLAGGRINLKVAPEVSELSRDGIGVSAGSVAARAIFPLITTRRASTTVQLQDGQSFAIGGLIRHSQVNNVKGVPLLSEIPVLGALFRSSDFQNDRSELLFVITAHLVKPEGEAPALDGAAAAAAQARYRKSFSEPAPHADAGVRP</sequence>
<dbReference type="PRINTS" id="PR00811">
    <property type="entry name" value="BCTERIALGSPD"/>
</dbReference>
<organism evidence="5 6">
    <name type="scientific">Pseudoduganella guangdongensis</name>
    <dbReference type="NCBI Taxonomy" id="2692179"/>
    <lineage>
        <taxon>Bacteria</taxon>
        <taxon>Pseudomonadati</taxon>
        <taxon>Pseudomonadota</taxon>
        <taxon>Betaproteobacteria</taxon>
        <taxon>Burkholderiales</taxon>
        <taxon>Oxalobacteraceae</taxon>
        <taxon>Telluria group</taxon>
        <taxon>Pseudoduganella</taxon>
    </lineage>
</organism>
<evidence type="ECO:0000259" key="3">
    <source>
        <dbReference type="Pfam" id="PF00263"/>
    </source>
</evidence>
<dbReference type="InterPro" id="IPR004846">
    <property type="entry name" value="T2SS/T3SS_dom"/>
</dbReference>
<dbReference type="EMBL" id="WWCJ01000042">
    <property type="protein sequence ID" value="MYN05696.1"/>
    <property type="molecule type" value="Genomic_DNA"/>
</dbReference>
<feature type="chain" id="PRO_5026703964" evidence="2">
    <location>
        <begin position="27"/>
        <end position="458"/>
    </location>
</feature>
<dbReference type="InterPro" id="IPR050810">
    <property type="entry name" value="Bact_Secretion_Sys_Channel"/>
</dbReference>
<keyword evidence="6" id="KW-1185">Reference proteome</keyword>
<dbReference type="Proteomes" id="UP000448575">
    <property type="component" value="Unassembled WGS sequence"/>
</dbReference>
<dbReference type="InterPro" id="IPR032789">
    <property type="entry name" value="T2SS-T3SS_pil_N"/>
</dbReference>
<evidence type="ECO:0000313" key="5">
    <source>
        <dbReference type="EMBL" id="MYN05696.1"/>
    </source>
</evidence>
<dbReference type="InterPro" id="IPR001775">
    <property type="entry name" value="GspD/PilQ"/>
</dbReference>
<dbReference type="GO" id="GO:0015627">
    <property type="term" value="C:type II protein secretion system complex"/>
    <property type="evidence" value="ECO:0007669"/>
    <property type="project" value="TreeGrafter"/>
</dbReference>
<dbReference type="GO" id="GO:0009306">
    <property type="term" value="P:protein secretion"/>
    <property type="evidence" value="ECO:0007669"/>
    <property type="project" value="InterPro"/>
</dbReference>